<comment type="catalytic activity">
    <reaction evidence="1">
        <text>ATP + H2O = ADP + phosphate + H(+)</text>
        <dbReference type="Rhea" id="RHEA:13065"/>
        <dbReference type="ChEBI" id="CHEBI:15377"/>
        <dbReference type="ChEBI" id="CHEBI:15378"/>
        <dbReference type="ChEBI" id="CHEBI:30616"/>
        <dbReference type="ChEBI" id="CHEBI:43474"/>
        <dbReference type="ChEBI" id="CHEBI:456216"/>
        <dbReference type="EC" id="5.6.2.3"/>
    </reaction>
</comment>
<dbReference type="InterPro" id="IPR051055">
    <property type="entry name" value="PIF1_helicase"/>
</dbReference>
<dbReference type="PANTHER" id="PTHR47642:SF5">
    <property type="entry name" value="ATP-DEPENDENT DNA HELICASE"/>
    <property type="match status" value="1"/>
</dbReference>
<comment type="similarity">
    <text evidence="1">Belongs to the helicase family.</text>
</comment>
<keyword evidence="1" id="KW-0067">ATP-binding</keyword>
<comment type="caution">
    <text evidence="3">The sequence shown here is derived from an EMBL/GenBank/DDBJ whole genome shotgun (WGS) entry which is preliminary data.</text>
</comment>
<organism evidence="3 4">
    <name type="scientific">Parnassius mnemosyne</name>
    <name type="common">clouded apollo</name>
    <dbReference type="NCBI Taxonomy" id="213953"/>
    <lineage>
        <taxon>Eukaryota</taxon>
        <taxon>Metazoa</taxon>
        <taxon>Ecdysozoa</taxon>
        <taxon>Arthropoda</taxon>
        <taxon>Hexapoda</taxon>
        <taxon>Insecta</taxon>
        <taxon>Pterygota</taxon>
        <taxon>Neoptera</taxon>
        <taxon>Endopterygota</taxon>
        <taxon>Lepidoptera</taxon>
        <taxon>Glossata</taxon>
        <taxon>Ditrysia</taxon>
        <taxon>Papilionoidea</taxon>
        <taxon>Papilionidae</taxon>
        <taxon>Parnassiinae</taxon>
        <taxon>Parnassini</taxon>
        <taxon>Parnassius</taxon>
        <taxon>Driopa</taxon>
    </lineage>
</organism>
<keyword evidence="1" id="KW-0347">Helicase</keyword>
<keyword evidence="4" id="KW-1185">Reference proteome</keyword>
<dbReference type="InterPro" id="IPR027417">
    <property type="entry name" value="P-loop_NTPase"/>
</dbReference>
<dbReference type="GO" id="GO:0016787">
    <property type="term" value="F:hydrolase activity"/>
    <property type="evidence" value="ECO:0007669"/>
    <property type="project" value="UniProtKB-KW"/>
</dbReference>
<evidence type="ECO:0000313" key="3">
    <source>
        <dbReference type="EMBL" id="CAK1603265.1"/>
    </source>
</evidence>
<comment type="cofactor">
    <cofactor evidence="1">
        <name>Mg(2+)</name>
        <dbReference type="ChEBI" id="CHEBI:18420"/>
    </cofactor>
</comment>
<dbReference type="GO" id="GO:0000723">
    <property type="term" value="P:telomere maintenance"/>
    <property type="evidence" value="ECO:0007669"/>
    <property type="project" value="InterPro"/>
</dbReference>
<dbReference type="Pfam" id="PF05970">
    <property type="entry name" value="PIF1"/>
    <property type="match status" value="1"/>
</dbReference>
<feature type="domain" description="DNA helicase Pif1-like DEAD-box helicase" evidence="2">
    <location>
        <begin position="55"/>
        <end position="145"/>
    </location>
</feature>
<dbReference type="PANTHER" id="PTHR47642">
    <property type="entry name" value="ATP-DEPENDENT DNA HELICASE"/>
    <property type="match status" value="1"/>
</dbReference>
<dbReference type="Gene3D" id="3.40.50.300">
    <property type="entry name" value="P-loop containing nucleotide triphosphate hydrolases"/>
    <property type="match status" value="1"/>
</dbReference>
<keyword evidence="1" id="KW-0547">Nucleotide-binding</keyword>
<evidence type="ECO:0000259" key="2">
    <source>
        <dbReference type="Pfam" id="PF05970"/>
    </source>
</evidence>
<keyword evidence="1" id="KW-0378">Hydrolase</keyword>
<evidence type="ECO:0000313" key="4">
    <source>
        <dbReference type="Proteomes" id="UP001314205"/>
    </source>
</evidence>
<keyword evidence="1" id="KW-0233">DNA recombination</keyword>
<gene>
    <name evidence="3" type="ORF">PARMNEM_LOCUS21663</name>
</gene>
<keyword evidence="1" id="KW-0234">DNA repair</keyword>
<dbReference type="SUPFAM" id="SSF52540">
    <property type="entry name" value="P-loop containing nucleoside triphosphate hydrolases"/>
    <property type="match status" value="1"/>
</dbReference>
<dbReference type="EMBL" id="CAVLGL010000148">
    <property type="protein sequence ID" value="CAK1603265.1"/>
    <property type="molecule type" value="Genomic_DNA"/>
</dbReference>
<dbReference type="GO" id="GO:0043139">
    <property type="term" value="F:5'-3' DNA helicase activity"/>
    <property type="evidence" value="ECO:0007669"/>
    <property type="project" value="UniProtKB-EC"/>
</dbReference>
<proteinExistence type="inferred from homology"/>
<evidence type="ECO:0000256" key="1">
    <source>
        <dbReference type="RuleBase" id="RU363044"/>
    </source>
</evidence>
<dbReference type="GO" id="GO:0006281">
    <property type="term" value="P:DNA repair"/>
    <property type="evidence" value="ECO:0007669"/>
    <property type="project" value="UniProtKB-KW"/>
</dbReference>
<dbReference type="InterPro" id="IPR010285">
    <property type="entry name" value="DNA_helicase_pif1-like_DEAD"/>
</dbReference>
<keyword evidence="1" id="KW-0227">DNA damage</keyword>
<dbReference type="EC" id="5.6.2.3" evidence="1"/>
<sequence>MLKNQVNRCYGKQVTKIGALIGVAARLVVALLKLPVQRDGVLVNMPQISGNYLRIMRQQWQNVEFLFVDEISMVLYKMLCMIDPCLRQLKNYDEPFGGINVMLFRDLMQLPPVRGKQVFQQPDHMRSATHLWRLFTLVELRQNMR</sequence>
<protein>
    <recommendedName>
        <fullName evidence="1">ATP-dependent DNA helicase</fullName>
        <ecNumber evidence="1">5.6.2.3</ecNumber>
    </recommendedName>
</protein>
<name>A0AAV1M7W1_9NEOP</name>
<dbReference type="GO" id="GO:0006310">
    <property type="term" value="P:DNA recombination"/>
    <property type="evidence" value="ECO:0007669"/>
    <property type="project" value="UniProtKB-KW"/>
</dbReference>
<dbReference type="GO" id="GO:0005524">
    <property type="term" value="F:ATP binding"/>
    <property type="evidence" value="ECO:0007669"/>
    <property type="project" value="UniProtKB-KW"/>
</dbReference>
<accession>A0AAV1M7W1</accession>
<dbReference type="Proteomes" id="UP001314205">
    <property type="component" value="Unassembled WGS sequence"/>
</dbReference>
<reference evidence="3 4" key="1">
    <citation type="submission" date="2023-11" db="EMBL/GenBank/DDBJ databases">
        <authorList>
            <person name="Hedman E."/>
            <person name="Englund M."/>
            <person name="Stromberg M."/>
            <person name="Nyberg Akerstrom W."/>
            <person name="Nylinder S."/>
            <person name="Jareborg N."/>
            <person name="Kallberg Y."/>
            <person name="Kronander E."/>
        </authorList>
    </citation>
    <scope>NUCLEOTIDE SEQUENCE [LARGE SCALE GENOMIC DNA]</scope>
</reference>
<dbReference type="AlphaFoldDB" id="A0AAV1M7W1"/>